<keyword evidence="2" id="KW-0067">ATP-binding</keyword>
<evidence type="ECO:0000313" key="7">
    <source>
        <dbReference type="Proteomes" id="UP000829756"/>
    </source>
</evidence>
<evidence type="ECO:0000256" key="1">
    <source>
        <dbReference type="ARBA" id="ARBA00022741"/>
    </source>
</evidence>
<protein>
    <submittedName>
        <fullName evidence="5">Sigma 54-interacting transcriptional regulator</fullName>
    </submittedName>
    <submittedName>
        <fullName evidence="4">V4R domain-containing protein</fullName>
    </submittedName>
</protein>
<evidence type="ECO:0000259" key="3">
    <source>
        <dbReference type="PROSITE" id="PS50045"/>
    </source>
</evidence>
<dbReference type="Pfam" id="PF02830">
    <property type="entry name" value="V4R"/>
    <property type="match status" value="1"/>
</dbReference>
<dbReference type="FunFam" id="3.40.50.300:FF:000006">
    <property type="entry name" value="DNA-binding transcriptional regulator NtrC"/>
    <property type="match status" value="1"/>
</dbReference>
<dbReference type="CDD" id="cd00009">
    <property type="entry name" value="AAA"/>
    <property type="match status" value="1"/>
</dbReference>
<dbReference type="Pfam" id="PF06505">
    <property type="entry name" value="XylR_N"/>
    <property type="match status" value="1"/>
</dbReference>
<dbReference type="GO" id="GO:0005524">
    <property type="term" value="F:ATP binding"/>
    <property type="evidence" value="ECO:0007669"/>
    <property type="project" value="UniProtKB-KW"/>
</dbReference>
<dbReference type="InterPro" id="IPR004096">
    <property type="entry name" value="V4R"/>
</dbReference>
<sequence length="411" mass="46545">MNAQKKAAHWAQDLLDEIRFDVENGKIWFHGERMLLSHAYALWQFREDLIESLGMARAKRFLLRYGYYAGMQDAQIAKKIRPHQSIEEAFAAGPQLHTIRGMVKVTPRLLSFDVEKGLFKGTFDWHDSFEVSYHKKKHGISKEPICWTLLGYASGYTSYFLGKEIAFKETLCEAMGHDHCHIIGKTVDEWEGETDLERSFLPDSIEEELFSLRNEINELKQQNHHDLLDSTQLFDAVGESAAFRQVCDLLEKASQSKVSVLLEGETGVGKEAFAKGLHAGSRRADQPFVAVNCACIPPELVESELFGVEKGAFTGAVQSKPGKFERAHSGTIFLDEIIELSPRAQAALLRVLQEGELERVGGSQTRKIDVRVVAATNENLLEAVQQGRFRADLYYRLNTFPVFIPPLRERR</sequence>
<dbReference type="SUPFAM" id="SSF52540">
    <property type="entry name" value="P-loop containing nucleoside triphosphate hydrolases"/>
    <property type="match status" value="1"/>
</dbReference>
<name>A0AAE9H1Y1_9NEIS</name>
<dbReference type="InterPro" id="IPR003593">
    <property type="entry name" value="AAA+_ATPase"/>
</dbReference>
<dbReference type="Proteomes" id="UP000294721">
    <property type="component" value="Unassembled WGS sequence"/>
</dbReference>
<keyword evidence="6" id="KW-1185">Reference proteome</keyword>
<dbReference type="InterPro" id="IPR002078">
    <property type="entry name" value="Sigma_54_int"/>
</dbReference>
<dbReference type="EMBL" id="SLXE01000015">
    <property type="protein sequence ID" value="TCP05971.1"/>
    <property type="molecule type" value="Genomic_DNA"/>
</dbReference>
<keyword evidence="1" id="KW-0547">Nucleotide-binding</keyword>
<dbReference type="Proteomes" id="UP000829756">
    <property type="component" value="Chromosome"/>
</dbReference>
<dbReference type="KEGG" id="usu:LVJ78_03610"/>
<dbReference type="SMART" id="SM00382">
    <property type="entry name" value="AAA"/>
    <property type="match status" value="1"/>
</dbReference>
<dbReference type="GO" id="GO:0006355">
    <property type="term" value="P:regulation of DNA-templated transcription"/>
    <property type="evidence" value="ECO:0007669"/>
    <property type="project" value="InterPro"/>
</dbReference>
<dbReference type="EMBL" id="CP091507">
    <property type="protein sequence ID" value="UOO80109.1"/>
    <property type="molecule type" value="Genomic_DNA"/>
</dbReference>
<dbReference type="InterPro" id="IPR027417">
    <property type="entry name" value="P-loop_NTPase"/>
</dbReference>
<reference evidence="4 6" key="1">
    <citation type="submission" date="2019-03" db="EMBL/GenBank/DDBJ databases">
        <title>Genomic Encyclopedia of Type Strains, Phase IV (KMG-IV): sequencing the most valuable type-strain genomes for metagenomic binning, comparative biology and taxonomic classification.</title>
        <authorList>
            <person name="Goeker M."/>
        </authorList>
    </citation>
    <scope>NUCLEOTIDE SEQUENCE [LARGE SCALE GENOMIC DNA]</scope>
    <source>
        <strain evidence="4 6">DSM 17474</strain>
    </source>
</reference>
<dbReference type="SUPFAM" id="SSF111126">
    <property type="entry name" value="Ligand-binding domain in the NO signalling and Golgi transport"/>
    <property type="match status" value="1"/>
</dbReference>
<evidence type="ECO:0000313" key="6">
    <source>
        <dbReference type="Proteomes" id="UP000294721"/>
    </source>
</evidence>
<dbReference type="Pfam" id="PF00158">
    <property type="entry name" value="Sigma54_activat"/>
    <property type="match status" value="1"/>
</dbReference>
<dbReference type="Gene3D" id="3.30.1380.20">
    <property type="entry name" value="Trafficking protein particle complex subunit 3"/>
    <property type="match status" value="1"/>
</dbReference>
<evidence type="ECO:0000313" key="5">
    <source>
        <dbReference type="EMBL" id="UOO80109.1"/>
    </source>
</evidence>
<organism evidence="5 7">
    <name type="scientific">Uruburuella suis</name>
    <dbReference type="NCBI Taxonomy" id="252130"/>
    <lineage>
        <taxon>Bacteria</taxon>
        <taxon>Pseudomonadati</taxon>
        <taxon>Pseudomonadota</taxon>
        <taxon>Betaproteobacteria</taxon>
        <taxon>Neisseriales</taxon>
        <taxon>Neisseriaceae</taxon>
        <taxon>Uruburuella</taxon>
    </lineage>
</organism>
<dbReference type="PROSITE" id="PS50045">
    <property type="entry name" value="SIGMA54_INTERACT_4"/>
    <property type="match status" value="1"/>
</dbReference>
<proteinExistence type="predicted"/>
<feature type="domain" description="Sigma-54 factor interaction" evidence="3">
    <location>
        <begin position="236"/>
        <end position="411"/>
    </location>
</feature>
<gene>
    <name evidence="4" type="ORF">EV680_11527</name>
    <name evidence="5" type="ORF">LVJ78_03610</name>
</gene>
<reference evidence="5" key="3">
    <citation type="journal article" date="2022" name="Res Sq">
        <title>Evolution of multicellular longitudinally dividing oral cavity symbionts (Neisseriaceae).</title>
        <authorList>
            <person name="Nyongesa S."/>
            <person name="Weber P."/>
            <person name="Bernet E."/>
            <person name="Pullido F."/>
            <person name="Nieckarz M."/>
            <person name="Delaby M."/>
            <person name="Nieves C."/>
            <person name="Viehboeck T."/>
            <person name="Krause N."/>
            <person name="Rivera-Millot A."/>
            <person name="Nakamura A."/>
            <person name="Vischer N."/>
            <person name="VanNieuwenhze M."/>
            <person name="Brun Y."/>
            <person name="Cava F."/>
            <person name="Bulgheresi S."/>
            <person name="Veyrier F."/>
        </authorList>
    </citation>
    <scope>NUCLEOTIDE SEQUENCE</scope>
    <source>
        <strain evidence="5">1258/02</strain>
    </source>
</reference>
<dbReference type="InterPro" id="IPR024096">
    <property type="entry name" value="NO_sig/Golgi_transp_ligand-bd"/>
</dbReference>
<dbReference type="SMART" id="SM00989">
    <property type="entry name" value="V4R"/>
    <property type="match status" value="1"/>
</dbReference>
<dbReference type="AlphaFoldDB" id="A0AAE9H1Y1"/>
<evidence type="ECO:0000256" key="2">
    <source>
        <dbReference type="ARBA" id="ARBA00022840"/>
    </source>
</evidence>
<reference evidence="5" key="2">
    <citation type="submission" date="2021-12" db="EMBL/GenBank/DDBJ databases">
        <authorList>
            <person name="Veyrier F.J."/>
        </authorList>
    </citation>
    <scope>NUCLEOTIDE SEQUENCE</scope>
    <source>
        <strain evidence="5">1258/02</strain>
    </source>
</reference>
<evidence type="ECO:0000313" key="4">
    <source>
        <dbReference type="EMBL" id="TCP05971.1"/>
    </source>
</evidence>
<dbReference type="InterPro" id="IPR025662">
    <property type="entry name" value="Sigma_54_int_dom_ATP-bd_1"/>
</dbReference>
<dbReference type="RefSeq" id="WP_243650350.1">
    <property type="nucleotide sequence ID" value="NZ_CP091507.1"/>
</dbReference>
<dbReference type="PANTHER" id="PTHR32071">
    <property type="entry name" value="TRANSCRIPTIONAL REGULATORY PROTEIN"/>
    <property type="match status" value="1"/>
</dbReference>
<dbReference type="PANTHER" id="PTHR32071:SF57">
    <property type="entry name" value="C4-DICARBOXYLATE TRANSPORT TRANSCRIPTIONAL REGULATORY PROTEIN DCTD"/>
    <property type="match status" value="1"/>
</dbReference>
<dbReference type="PROSITE" id="PS00675">
    <property type="entry name" value="SIGMA54_INTERACT_1"/>
    <property type="match status" value="1"/>
</dbReference>
<dbReference type="Gene3D" id="3.40.50.300">
    <property type="entry name" value="P-loop containing nucleotide triphosphate hydrolases"/>
    <property type="match status" value="1"/>
</dbReference>
<dbReference type="InterPro" id="IPR010523">
    <property type="entry name" value="XylR_N"/>
</dbReference>
<accession>A0AAE9H1Y1</accession>